<evidence type="ECO:0000259" key="11">
    <source>
        <dbReference type="PROSITE" id="PS50113"/>
    </source>
</evidence>
<dbReference type="CDD" id="cd00082">
    <property type="entry name" value="HisKA"/>
    <property type="match status" value="1"/>
</dbReference>
<evidence type="ECO:0000256" key="1">
    <source>
        <dbReference type="ARBA" id="ARBA00000085"/>
    </source>
</evidence>
<dbReference type="CDD" id="cd00130">
    <property type="entry name" value="PAS"/>
    <property type="match status" value="1"/>
</dbReference>
<organism evidence="12 13">
    <name type="scientific">Candidatus Thermoflexus japonica</name>
    <dbReference type="NCBI Taxonomy" id="2035417"/>
    <lineage>
        <taxon>Bacteria</taxon>
        <taxon>Bacillati</taxon>
        <taxon>Chloroflexota</taxon>
        <taxon>Thermoflexia</taxon>
        <taxon>Thermoflexales</taxon>
        <taxon>Thermoflexaceae</taxon>
        <taxon>Thermoflexus</taxon>
    </lineage>
</organism>
<dbReference type="SUPFAM" id="SSF55781">
    <property type="entry name" value="GAF domain-like"/>
    <property type="match status" value="1"/>
</dbReference>
<dbReference type="FunFam" id="3.30.565.10:FF:000006">
    <property type="entry name" value="Sensor histidine kinase WalK"/>
    <property type="match status" value="1"/>
</dbReference>
<dbReference type="InterPro" id="IPR000014">
    <property type="entry name" value="PAS"/>
</dbReference>
<dbReference type="SMART" id="SM00387">
    <property type="entry name" value="HATPase_c"/>
    <property type="match status" value="1"/>
</dbReference>
<accession>A0A2H5Y6V6</accession>
<dbReference type="GO" id="GO:0006355">
    <property type="term" value="P:regulation of DNA-templated transcription"/>
    <property type="evidence" value="ECO:0007669"/>
    <property type="project" value="InterPro"/>
</dbReference>
<dbReference type="InterPro" id="IPR000700">
    <property type="entry name" value="PAS-assoc_C"/>
</dbReference>
<dbReference type="Gene3D" id="1.10.287.130">
    <property type="match status" value="1"/>
</dbReference>
<dbReference type="InterPro" id="IPR003594">
    <property type="entry name" value="HATPase_dom"/>
</dbReference>
<keyword evidence="5" id="KW-0418">Kinase</keyword>
<dbReference type="Proteomes" id="UP000236642">
    <property type="component" value="Unassembled WGS sequence"/>
</dbReference>
<dbReference type="Gene3D" id="3.30.565.10">
    <property type="entry name" value="Histidine kinase-like ATPase, C-terminal domain"/>
    <property type="match status" value="1"/>
</dbReference>
<gene>
    <name evidence="12" type="primary">phoR_3</name>
    <name evidence="12" type="ORF">HRbin22_01428</name>
</gene>
<feature type="domain" description="PAS" evidence="10">
    <location>
        <begin position="165"/>
        <end position="210"/>
    </location>
</feature>
<dbReference type="InterPro" id="IPR013767">
    <property type="entry name" value="PAS_fold"/>
</dbReference>
<keyword evidence="3" id="KW-0597">Phosphoprotein</keyword>
<comment type="caution">
    <text evidence="12">The sequence shown here is derived from an EMBL/GenBank/DDBJ whole genome shotgun (WGS) entry which is preliminary data.</text>
</comment>
<evidence type="ECO:0000256" key="4">
    <source>
        <dbReference type="ARBA" id="ARBA00022679"/>
    </source>
</evidence>
<dbReference type="InterPro" id="IPR035965">
    <property type="entry name" value="PAS-like_dom_sf"/>
</dbReference>
<dbReference type="InterPro" id="IPR001610">
    <property type="entry name" value="PAC"/>
</dbReference>
<evidence type="ECO:0000256" key="7">
    <source>
        <dbReference type="ARBA" id="ARBA00023136"/>
    </source>
</evidence>
<evidence type="ECO:0000256" key="8">
    <source>
        <dbReference type="SAM" id="MobiDB-lite"/>
    </source>
</evidence>
<dbReference type="InterPro" id="IPR036097">
    <property type="entry name" value="HisK_dim/P_sf"/>
</dbReference>
<keyword evidence="6" id="KW-0902">Two-component regulatory system</keyword>
<dbReference type="PANTHER" id="PTHR43047:SF72">
    <property type="entry name" value="OSMOSENSING HISTIDINE PROTEIN KINASE SLN1"/>
    <property type="match status" value="1"/>
</dbReference>
<evidence type="ECO:0000259" key="9">
    <source>
        <dbReference type="PROSITE" id="PS50109"/>
    </source>
</evidence>
<dbReference type="Pfam" id="PF02518">
    <property type="entry name" value="HATPase_c"/>
    <property type="match status" value="1"/>
</dbReference>
<name>A0A2H5Y6V6_9CHLR</name>
<dbReference type="AlphaFoldDB" id="A0A2H5Y6V6"/>
<reference evidence="13" key="1">
    <citation type="submission" date="2017-09" db="EMBL/GenBank/DDBJ databases">
        <title>Metaegenomics of thermophilic ammonia-oxidizing enrichment culture.</title>
        <authorList>
            <person name="Kato S."/>
            <person name="Suzuki K."/>
        </authorList>
    </citation>
    <scope>NUCLEOTIDE SEQUENCE [LARGE SCALE GENOMIC DNA]</scope>
</reference>
<dbReference type="PROSITE" id="PS50109">
    <property type="entry name" value="HIS_KIN"/>
    <property type="match status" value="1"/>
</dbReference>
<dbReference type="Gene3D" id="3.30.450.40">
    <property type="match status" value="1"/>
</dbReference>
<dbReference type="PRINTS" id="PR00344">
    <property type="entry name" value="BCTRLSENSOR"/>
</dbReference>
<evidence type="ECO:0000256" key="2">
    <source>
        <dbReference type="ARBA" id="ARBA00012438"/>
    </source>
</evidence>
<dbReference type="GO" id="GO:0009927">
    <property type="term" value="F:histidine phosphotransfer kinase activity"/>
    <property type="evidence" value="ECO:0007669"/>
    <property type="project" value="TreeGrafter"/>
</dbReference>
<dbReference type="FunFam" id="1.10.287.130:FF:000001">
    <property type="entry name" value="Two-component sensor histidine kinase"/>
    <property type="match status" value="1"/>
</dbReference>
<evidence type="ECO:0000313" key="13">
    <source>
        <dbReference type="Proteomes" id="UP000236642"/>
    </source>
</evidence>
<dbReference type="SMART" id="SM00388">
    <property type="entry name" value="HisKA"/>
    <property type="match status" value="1"/>
</dbReference>
<feature type="domain" description="Histidine kinase" evidence="9">
    <location>
        <begin position="299"/>
        <end position="516"/>
    </location>
</feature>
<feature type="compositionally biased region" description="Polar residues" evidence="8">
    <location>
        <begin position="518"/>
        <end position="527"/>
    </location>
</feature>
<protein>
    <recommendedName>
        <fullName evidence="2">histidine kinase</fullName>
        <ecNumber evidence="2">2.7.13.3</ecNumber>
    </recommendedName>
</protein>
<dbReference type="GO" id="GO:0000155">
    <property type="term" value="F:phosphorelay sensor kinase activity"/>
    <property type="evidence" value="ECO:0007669"/>
    <property type="project" value="InterPro"/>
</dbReference>
<dbReference type="GO" id="GO:0005886">
    <property type="term" value="C:plasma membrane"/>
    <property type="evidence" value="ECO:0007669"/>
    <property type="project" value="TreeGrafter"/>
</dbReference>
<dbReference type="Pfam" id="PF00512">
    <property type="entry name" value="HisKA"/>
    <property type="match status" value="1"/>
</dbReference>
<dbReference type="CDD" id="cd00075">
    <property type="entry name" value="HATPase"/>
    <property type="match status" value="1"/>
</dbReference>
<dbReference type="NCBIfam" id="TIGR00229">
    <property type="entry name" value="sensory_box"/>
    <property type="match status" value="1"/>
</dbReference>
<dbReference type="InterPro" id="IPR003018">
    <property type="entry name" value="GAF"/>
</dbReference>
<dbReference type="SMART" id="SM00091">
    <property type="entry name" value="PAS"/>
    <property type="match status" value="1"/>
</dbReference>
<keyword evidence="4 12" id="KW-0808">Transferase</keyword>
<dbReference type="SUPFAM" id="SSF55785">
    <property type="entry name" value="PYP-like sensor domain (PAS domain)"/>
    <property type="match status" value="1"/>
</dbReference>
<dbReference type="SMART" id="SM00086">
    <property type="entry name" value="PAC"/>
    <property type="match status" value="1"/>
</dbReference>
<dbReference type="PANTHER" id="PTHR43047">
    <property type="entry name" value="TWO-COMPONENT HISTIDINE PROTEIN KINASE"/>
    <property type="match status" value="1"/>
</dbReference>
<dbReference type="SUPFAM" id="SSF47384">
    <property type="entry name" value="Homodimeric domain of signal transducing histidine kinase"/>
    <property type="match status" value="1"/>
</dbReference>
<evidence type="ECO:0000313" key="12">
    <source>
        <dbReference type="EMBL" id="GBD09179.1"/>
    </source>
</evidence>
<evidence type="ECO:0000259" key="10">
    <source>
        <dbReference type="PROSITE" id="PS50112"/>
    </source>
</evidence>
<dbReference type="SMART" id="SM00065">
    <property type="entry name" value="GAF"/>
    <property type="match status" value="1"/>
</dbReference>
<dbReference type="EC" id="2.7.13.3" evidence="2"/>
<dbReference type="PROSITE" id="PS50113">
    <property type="entry name" value="PAC"/>
    <property type="match status" value="1"/>
</dbReference>
<keyword evidence="7" id="KW-0472">Membrane</keyword>
<proteinExistence type="predicted"/>
<evidence type="ECO:0000256" key="5">
    <source>
        <dbReference type="ARBA" id="ARBA00022777"/>
    </source>
</evidence>
<feature type="domain" description="PAC" evidence="11">
    <location>
        <begin position="243"/>
        <end position="295"/>
    </location>
</feature>
<comment type="catalytic activity">
    <reaction evidence="1">
        <text>ATP + protein L-histidine = ADP + protein N-phospho-L-histidine.</text>
        <dbReference type="EC" id="2.7.13.3"/>
    </reaction>
</comment>
<dbReference type="Pfam" id="PF00989">
    <property type="entry name" value="PAS"/>
    <property type="match status" value="1"/>
</dbReference>
<dbReference type="InterPro" id="IPR029016">
    <property type="entry name" value="GAF-like_dom_sf"/>
</dbReference>
<dbReference type="PROSITE" id="PS50112">
    <property type="entry name" value="PAS"/>
    <property type="match status" value="1"/>
</dbReference>
<dbReference type="SUPFAM" id="SSF55874">
    <property type="entry name" value="ATPase domain of HSP90 chaperone/DNA topoisomerase II/histidine kinase"/>
    <property type="match status" value="1"/>
</dbReference>
<sequence>MLTDFRVRQRDYLLEITRAITAQLDLDAVLRLVVEAAAEMLAGQVAFIALREEDAFTIRAAYGLPDTQWGELDALLARLPAYPEAWGRAEVERVLTQIARWLRVEAQQAVALPLMVGEDLLGLLVVFRTFGTAFTYDDRLILRAFADQAAIAVHNAKLYQQLATEKRRLEAIIEATADGVIILDPAHRIQVFNRAMARLTGWSPFEVIGRPHDEIVILNPRRSGMTLAEAEAGGWPLATDRPIYVEGDLVRRDGGRVAVGITYSPLLDRTGRLVNIIGVVRDMTRIREAEELKSTFISIISHELKTPVSIIKGYAGTLRREDTTWDATMVRQIAAIIEEEADRLTQLIDNLLDASRLQAGALELQFVEVALDELAEQVADRFRPQTDRHFIVVDFPPDFPLVQGDPRRLEQVLANLVSNAIKYSPQGGTIRISGRVTPREVIVTVTDEGIGIPPEEQERIFERFYRASTARARQTPGTGLGLYLARAIVEAHGGRIWVESEPGRGSSFSFSIPRPRKSTGSPSEPRS</sequence>
<evidence type="ECO:0000256" key="6">
    <source>
        <dbReference type="ARBA" id="ARBA00023012"/>
    </source>
</evidence>
<dbReference type="InterPro" id="IPR003661">
    <property type="entry name" value="HisK_dim/P_dom"/>
</dbReference>
<dbReference type="Pfam" id="PF13492">
    <property type="entry name" value="GAF_3"/>
    <property type="match status" value="1"/>
</dbReference>
<dbReference type="InterPro" id="IPR005467">
    <property type="entry name" value="His_kinase_dom"/>
</dbReference>
<dbReference type="Gene3D" id="3.30.450.20">
    <property type="entry name" value="PAS domain"/>
    <property type="match status" value="1"/>
</dbReference>
<dbReference type="InterPro" id="IPR036890">
    <property type="entry name" value="HATPase_C_sf"/>
</dbReference>
<dbReference type="InterPro" id="IPR004358">
    <property type="entry name" value="Sig_transdc_His_kin-like_C"/>
</dbReference>
<evidence type="ECO:0000256" key="3">
    <source>
        <dbReference type="ARBA" id="ARBA00022553"/>
    </source>
</evidence>
<dbReference type="EMBL" id="BEHY01000030">
    <property type="protein sequence ID" value="GBD09179.1"/>
    <property type="molecule type" value="Genomic_DNA"/>
</dbReference>
<feature type="region of interest" description="Disordered" evidence="8">
    <location>
        <begin position="503"/>
        <end position="527"/>
    </location>
</feature>